<sequence length="408" mass="45068">MATGEPLLDRLFVVAVRKRLINNTPFDVYKLASSYGEGTSAVVDLRREPEALELPPCREAFVFLETAGTWMCFDWDVPRMAAVLGRLDRGRGRLTVVGPQARALREALGLDFRAVSSLAFEEAIRPGSGESPAAIAPAFVADGLDSLYNGECRDGTRIALGSTFSVYHSMNCPMECPFCFYSPRTRHKQVGFAELMGDLGRIIAAGRTHFYFMDPIFPLNDPRCRQLLDLREATGVPFTYSCQISPNLLERPNLERLRATGCRVVIVGIENQELIASKGSIRRALDGVGRLRDLDMSPMLFFLIDGRNEVERLVDAFRDCPFRYGVLNHAFASDLSLPSIERGFEEKRRLADANRGLIERLQRSPDFLGRQGAAGDGSPPRQAPAPDHGRDPNPRPGRVAPGAGARAE</sequence>
<dbReference type="Proteomes" id="UP000324233">
    <property type="component" value="Chromosome"/>
</dbReference>
<comment type="cofactor">
    <cofactor evidence="1">
        <name>[4Fe-4S] cluster</name>
        <dbReference type="ChEBI" id="CHEBI:49883"/>
    </cofactor>
</comment>
<protein>
    <recommendedName>
        <fullName evidence="9">Radical SAM superfamily protein</fullName>
    </recommendedName>
</protein>
<dbReference type="KEGG" id="agv:OJF2_08840"/>
<dbReference type="AlphaFoldDB" id="A0A5B9VWH9"/>
<evidence type="ECO:0000256" key="2">
    <source>
        <dbReference type="ARBA" id="ARBA00022691"/>
    </source>
</evidence>
<dbReference type="InterPro" id="IPR058240">
    <property type="entry name" value="rSAM_sf"/>
</dbReference>
<feature type="region of interest" description="Disordered" evidence="6">
    <location>
        <begin position="363"/>
        <end position="408"/>
    </location>
</feature>
<dbReference type="SUPFAM" id="SSF102114">
    <property type="entry name" value="Radical SAM enzymes"/>
    <property type="match status" value="1"/>
</dbReference>
<gene>
    <name evidence="7" type="ORF">OJF2_08840</name>
</gene>
<feature type="compositionally biased region" description="Low complexity" evidence="6">
    <location>
        <begin position="396"/>
        <end position="408"/>
    </location>
</feature>
<evidence type="ECO:0000256" key="1">
    <source>
        <dbReference type="ARBA" id="ARBA00001966"/>
    </source>
</evidence>
<keyword evidence="4" id="KW-0408">Iron</keyword>
<keyword evidence="2" id="KW-0949">S-adenosyl-L-methionine</keyword>
<keyword evidence="8" id="KW-1185">Reference proteome</keyword>
<evidence type="ECO:0000256" key="3">
    <source>
        <dbReference type="ARBA" id="ARBA00022723"/>
    </source>
</evidence>
<dbReference type="PANTHER" id="PTHR43409">
    <property type="entry name" value="ANAEROBIC MAGNESIUM-PROTOPORPHYRIN IX MONOMETHYL ESTER CYCLASE-RELATED"/>
    <property type="match status" value="1"/>
</dbReference>
<evidence type="ECO:0000313" key="7">
    <source>
        <dbReference type="EMBL" id="QEH32414.1"/>
    </source>
</evidence>
<evidence type="ECO:0008006" key="9">
    <source>
        <dbReference type="Google" id="ProtNLM"/>
    </source>
</evidence>
<reference evidence="7 8" key="1">
    <citation type="submission" date="2019-08" db="EMBL/GenBank/DDBJ databases">
        <title>Deep-cultivation of Planctomycetes and their phenomic and genomic characterization uncovers novel biology.</title>
        <authorList>
            <person name="Wiegand S."/>
            <person name="Jogler M."/>
            <person name="Boedeker C."/>
            <person name="Pinto D."/>
            <person name="Vollmers J."/>
            <person name="Rivas-Marin E."/>
            <person name="Kohn T."/>
            <person name="Peeters S.H."/>
            <person name="Heuer A."/>
            <person name="Rast P."/>
            <person name="Oberbeckmann S."/>
            <person name="Bunk B."/>
            <person name="Jeske O."/>
            <person name="Meyerdierks A."/>
            <person name="Storesund J.E."/>
            <person name="Kallscheuer N."/>
            <person name="Luecker S."/>
            <person name="Lage O.M."/>
            <person name="Pohl T."/>
            <person name="Merkel B.J."/>
            <person name="Hornburger P."/>
            <person name="Mueller R.-W."/>
            <person name="Bruemmer F."/>
            <person name="Labrenz M."/>
            <person name="Spormann A.M."/>
            <person name="Op den Camp H."/>
            <person name="Overmann J."/>
            <person name="Amann R."/>
            <person name="Jetten M.S.M."/>
            <person name="Mascher T."/>
            <person name="Medema M.H."/>
            <person name="Devos D.P."/>
            <person name="Kaster A.-K."/>
            <person name="Ovreas L."/>
            <person name="Rohde M."/>
            <person name="Galperin M.Y."/>
            <person name="Jogler C."/>
        </authorList>
    </citation>
    <scope>NUCLEOTIDE SEQUENCE [LARGE SCALE GENOMIC DNA]</scope>
    <source>
        <strain evidence="7 8">OJF2</strain>
    </source>
</reference>
<evidence type="ECO:0000256" key="4">
    <source>
        <dbReference type="ARBA" id="ARBA00023004"/>
    </source>
</evidence>
<dbReference type="EMBL" id="CP042997">
    <property type="protein sequence ID" value="QEH32414.1"/>
    <property type="molecule type" value="Genomic_DNA"/>
</dbReference>
<evidence type="ECO:0000256" key="6">
    <source>
        <dbReference type="SAM" id="MobiDB-lite"/>
    </source>
</evidence>
<dbReference type="GO" id="GO:0051536">
    <property type="term" value="F:iron-sulfur cluster binding"/>
    <property type="evidence" value="ECO:0007669"/>
    <property type="project" value="UniProtKB-KW"/>
</dbReference>
<name>A0A5B9VWH9_9BACT</name>
<dbReference type="RefSeq" id="WP_148591575.1">
    <property type="nucleotide sequence ID" value="NZ_CP042997.1"/>
</dbReference>
<dbReference type="PANTHER" id="PTHR43409:SF7">
    <property type="entry name" value="BLL1977 PROTEIN"/>
    <property type="match status" value="1"/>
</dbReference>
<dbReference type="GO" id="GO:0046872">
    <property type="term" value="F:metal ion binding"/>
    <property type="evidence" value="ECO:0007669"/>
    <property type="project" value="UniProtKB-KW"/>
</dbReference>
<evidence type="ECO:0000256" key="5">
    <source>
        <dbReference type="ARBA" id="ARBA00023014"/>
    </source>
</evidence>
<dbReference type="InterPro" id="IPR051198">
    <property type="entry name" value="BchE-like"/>
</dbReference>
<dbReference type="GO" id="GO:0005829">
    <property type="term" value="C:cytosol"/>
    <property type="evidence" value="ECO:0007669"/>
    <property type="project" value="TreeGrafter"/>
</dbReference>
<evidence type="ECO:0000313" key="8">
    <source>
        <dbReference type="Proteomes" id="UP000324233"/>
    </source>
</evidence>
<organism evidence="7 8">
    <name type="scientific">Aquisphaera giovannonii</name>
    <dbReference type="NCBI Taxonomy" id="406548"/>
    <lineage>
        <taxon>Bacteria</taxon>
        <taxon>Pseudomonadati</taxon>
        <taxon>Planctomycetota</taxon>
        <taxon>Planctomycetia</taxon>
        <taxon>Isosphaerales</taxon>
        <taxon>Isosphaeraceae</taxon>
        <taxon>Aquisphaera</taxon>
    </lineage>
</organism>
<proteinExistence type="predicted"/>
<keyword evidence="3" id="KW-0479">Metal-binding</keyword>
<keyword evidence="5" id="KW-0411">Iron-sulfur</keyword>
<accession>A0A5B9VWH9</accession>